<keyword evidence="2" id="KW-0812">Transmembrane</keyword>
<dbReference type="Proteomes" id="UP001217918">
    <property type="component" value="Unassembled WGS sequence"/>
</dbReference>
<dbReference type="EMBL" id="JAQQPM010000007">
    <property type="protein sequence ID" value="KAK2074114.1"/>
    <property type="molecule type" value="Genomic_DNA"/>
</dbReference>
<gene>
    <name evidence="3" type="ORF">P8C59_008345</name>
</gene>
<comment type="caution">
    <text evidence="3">The sequence shown here is derived from an EMBL/GenBank/DDBJ whole genome shotgun (WGS) entry which is preliminary data.</text>
</comment>
<name>A0AAD9MEH4_9PEZI</name>
<feature type="compositionally biased region" description="Polar residues" evidence="1">
    <location>
        <begin position="1"/>
        <end position="12"/>
    </location>
</feature>
<evidence type="ECO:0000313" key="4">
    <source>
        <dbReference type="Proteomes" id="UP001217918"/>
    </source>
</evidence>
<feature type="compositionally biased region" description="Pro residues" evidence="1">
    <location>
        <begin position="63"/>
        <end position="77"/>
    </location>
</feature>
<dbReference type="PANTHER" id="PTHR39400:SF1">
    <property type="entry name" value="PIG-P DOMAIN-CONTAINING PROTEIN"/>
    <property type="match status" value="1"/>
</dbReference>
<feature type="region of interest" description="Disordered" evidence="1">
    <location>
        <begin position="233"/>
        <end position="254"/>
    </location>
</feature>
<feature type="transmembrane region" description="Helical" evidence="2">
    <location>
        <begin position="366"/>
        <end position="390"/>
    </location>
</feature>
<feature type="region of interest" description="Disordered" evidence="1">
    <location>
        <begin position="119"/>
        <end position="179"/>
    </location>
</feature>
<dbReference type="AlphaFoldDB" id="A0AAD9MEH4"/>
<proteinExistence type="predicted"/>
<feature type="transmembrane region" description="Helical" evidence="2">
    <location>
        <begin position="285"/>
        <end position="309"/>
    </location>
</feature>
<feature type="region of interest" description="Disordered" evidence="1">
    <location>
        <begin position="1"/>
        <end position="95"/>
    </location>
</feature>
<dbReference type="PANTHER" id="PTHR39400">
    <property type="entry name" value="YALI0E29227P"/>
    <property type="match status" value="1"/>
</dbReference>
<dbReference type="InterPro" id="IPR029164">
    <property type="entry name" value="PIG-Y"/>
</dbReference>
<organism evidence="3 4">
    <name type="scientific">Phyllachora maydis</name>
    <dbReference type="NCBI Taxonomy" id="1825666"/>
    <lineage>
        <taxon>Eukaryota</taxon>
        <taxon>Fungi</taxon>
        <taxon>Dikarya</taxon>
        <taxon>Ascomycota</taxon>
        <taxon>Pezizomycotina</taxon>
        <taxon>Sordariomycetes</taxon>
        <taxon>Sordariomycetidae</taxon>
        <taxon>Phyllachorales</taxon>
        <taxon>Phyllachoraceae</taxon>
        <taxon>Phyllachora</taxon>
    </lineage>
</organism>
<keyword evidence="2" id="KW-0472">Membrane</keyword>
<evidence type="ECO:0000256" key="2">
    <source>
        <dbReference type="SAM" id="Phobius"/>
    </source>
</evidence>
<evidence type="ECO:0000313" key="3">
    <source>
        <dbReference type="EMBL" id="KAK2074114.1"/>
    </source>
</evidence>
<evidence type="ECO:0000256" key="1">
    <source>
        <dbReference type="SAM" id="MobiDB-lite"/>
    </source>
</evidence>
<sequence>MDPTSAGPQAASTADRRSATHTHPPHGSPTARKRSTSGPGSFLSRIPFLRVSGDQHHQHQNHPHPPPPAPATGPLPPRQKTRKRRGSLRKVALLGRGALRERREARCLTVDTHVTENPVGLGFSDATPRPSMDAPGSSRHDADEATPTAASPWIRDPRHTLPRATDSAVTSPTVSCSTTDDEDGFHMAARPPGPVSSSAFLRPARASVSSGSEACGYFSSLPGGFLSVPAADSTPVADGASRSPTSGLPSSLLQRRRSAAAGQRARSPLALTSLAGPAATTLPPAVAVAAAAAAADLAVSVGGSVGGAVDWDYAETEFWGWVVLAVTWLVFVTGMGSCLGVWSWAWDVGRTPDAPPELSDDHTLPIVGYYPALLILTAVMAWVWVVVAWVGMKYFRHARVSGD</sequence>
<keyword evidence="4" id="KW-1185">Reference proteome</keyword>
<feature type="transmembrane region" description="Helical" evidence="2">
    <location>
        <begin position="321"/>
        <end position="346"/>
    </location>
</feature>
<feature type="compositionally biased region" description="Polar residues" evidence="1">
    <location>
        <begin position="167"/>
        <end position="178"/>
    </location>
</feature>
<feature type="compositionally biased region" description="Basic residues" evidence="1">
    <location>
        <begin position="79"/>
        <end position="88"/>
    </location>
</feature>
<protein>
    <submittedName>
        <fullName evidence="3">Uncharacterized protein</fullName>
    </submittedName>
</protein>
<keyword evidence="2" id="KW-1133">Transmembrane helix</keyword>
<dbReference type="Pfam" id="PF15159">
    <property type="entry name" value="PIG-Y"/>
    <property type="match status" value="1"/>
</dbReference>
<accession>A0AAD9MEH4</accession>
<reference evidence="3" key="1">
    <citation type="journal article" date="2023" name="Mol. Plant Microbe Interact.">
        <title>Elucidating the Obligate Nature and Biological Capacity of an Invasive Fungal Corn Pathogen.</title>
        <authorList>
            <person name="MacCready J.S."/>
            <person name="Roggenkamp E.M."/>
            <person name="Gdanetz K."/>
            <person name="Chilvers M.I."/>
        </authorList>
    </citation>
    <scope>NUCLEOTIDE SEQUENCE</scope>
    <source>
        <strain evidence="3">PM02</strain>
    </source>
</reference>